<dbReference type="InterPro" id="IPR036397">
    <property type="entry name" value="RNaseH_sf"/>
</dbReference>
<gene>
    <name evidence="2" type="ORF">A2Y67_02180</name>
</gene>
<dbReference type="Pfam" id="PF10108">
    <property type="entry name" value="DNA_pol_B_exo2"/>
    <property type="match status" value="1"/>
</dbReference>
<protein>
    <recommendedName>
        <fullName evidence="1">Predicted 3'-5' exonuclease PolB-like domain-containing protein</fullName>
    </recommendedName>
</protein>
<organism evidence="2 3">
    <name type="scientific">Candidatus Buchananbacteria bacterium RBG_13_39_9</name>
    <dbReference type="NCBI Taxonomy" id="1797531"/>
    <lineage>
        <taxon>Bacteria</taxon>
        <taxon>Candidatus Buchananiibacteriota</taxon>
    </lineage>
</organism>
<reference evidence="2 3" key="1">
    <citation type="journal article" date="2016" name="Nat. Commun.">
        <title>Thousands of microbial genomes shed light on interconnected biogeochemical processes in an aquifer system.</title>
        <authorList>
            <person name="Anantharaman K."/>
            <person name="Brown C.T."/>
            <person name="Hug L.A."/>
            <person name="Sharon I."/>
            <person name="Castelle C.J."/>
            <person name="Probst A.J."/>
            <person name="Thomas B.C."/>
            <person name="Singh A."/>
            <person name="Wilkins M.J."/>
            <person name="Karaoz U."/>
            <person name="Brodie E.L."/>
            <person name="Williams K.H."/>
            <person name="Hubbard S.S."/>
            <person name="Banfield J.F."/>
        </authorList>
    </citation>
    <scope>NUCLEOTIDE SEQUENCE [LARGE SCALE GENOMIC DNA]</scope>
</reference>
<dbReference type="AlphaFoldDB" id="A0A1G1XPI0"/>
<evidence type="ECO:0000313" key="2">
    <source>
        <dbReference type="EMBL" id="OGY41247.1"/>
    </source>
</evidence>
<evidence type="ECO:0000259" key="1">
    <source>
        <dbReference type="Pfam" id="PF10108"/>
    </source>
</evidence>
<dbReference type="InterPro" id="IPR019288">
    <property type="entry name" value="3'-5'_exonuclease_PolB-like"/>
</dbReference>
<dbReference type="InterPro" id="IPR012337">
    <property type="entry name" value="RNaseH-like_sf"/>
</dbReference>
<name>A0A1G1XPI0_9BACT</name>
<comment type="caution">
    <text evidence="2">The sequence shown here is derived from an EMBL/GenBank/DDBJ whole genome shotgun (WGS) entry which is preliminary data.</text>
</comment>
<feature type="non-terminal residue" evidence="2">
    <location>
        <position position="167"/>
    </location>
</feature>
<dbReference type="GO" id="GO:0003676">
    <property type="term" value="F:nucleic acid binding"/>
    <property type="evidence" value="ECO:0007669"/>
    <property type="project" value="InterPro"/>
</dbReference>
<feature type="domain" description="Predicted 3'-5' exonuclease PolB-like" evidence="1">
    <location>
        <begin position="93"/>
        <end position="167"/>
    </location>
</feature>
<dbReference type="Proteomes" id="UP000176260">
    <property type="component" value="Unassembled WGS sequence"/>
</dbReference>
<sequence>MAKLIFDIETVGEDFDSLDELTQESLTRWLKAEAYTEEGYQAKLQDLKDGLGFSPLTGQIVALGVLEYETNRGAVYFQAPGEQIEEFEKDGIKFKALSEAEMLKSFWQGAINYNEFVTFNGRTFDAPFIILRSAIHNIRPTKDLMSNRYVNSQKFNALHYDLKDLLS</sequence>
<evidence type="ECO:0000313" key="3">
    <source>
        <dbReference type="Proteomes" id="UP000176260"/>
    </source>
</evidence>
<dbReference type="EMBL" id="MHIA01000032">
    <property type="protein sequence ID" value="OGY41247.1"/>
    <property type="molecule type" value="Genomic_DNA"/>
</dbReference>
<dbReference type="Gene3D" id="3.30.420.10">
    <property type="entry name" value="Ribonuclease H-like superfamily/Ribonuclease H"/>
    <property type="match status" value="1"/>
</dbReference>
<dbReference type="SUPFAM" id="SSF53098">
    <property type="entry name" value="Ribonuclease H-like"/>
    <property type="match status" value="1"/>
</dbReference>
<accession>A0A1G1XPI0</accession>
<proteinExistence type="predicted"/>